<reference evidence="2 3" key="1">
    <citation type="submission" date="2016-10" db="EMBL/GenBank/DDBJ databases">
        <authorList>
            <person name="de Groot N.N."/>
        </authorList>
    </citation>
    <scope>NUCLEOTIDE SEQUENCE [LARGE SCALE GENOMIC DNA]</scope>
    <source>
        <strain evidence="2 3">DSM 22489</strain>
    </source>
</reference>
<dbReference type="InterPro" id="IPR029058">
    <property type="entry name" value="AB_hydrolase_fold"/>
</dbReference>
<name>A0A1H5TV44_9BACT</name>
<proteinExistence type="predicted"/>
<accession>A0A1H5TV44</accession>
<feature type="domain" description="AB hydrolase-1" evidence="1">
    <location>
        <begin position="36"/>
        <end position="279"/>
    </location>
</feature>
<organism evidence="2 3">
    <name type="scientific">Bryocella elongata</name>
    <dbReference type="NCBI Taxonomy" id="863522"/>
    <lineage>
        <taxon>Bacteria</taxon>
        <taxon>Pseudomonadati</taxon>
        <taxon>Acidobacteriota</taxon>
        <taxon>Terriglobia</taxon>
        <taxon>Terriglobales</taxon>
        <taxon>Acidobacteriaceae</taxon>
        <taxon>Bryocella</taxon>
    </lineage>
</organism>
<evidence type="ECO:0000313" key="2">
    <source>
        <dbReference type="EMBL" id="SEF66666.1"/>
    </source>
</evidence>
<dbReference type="InterPro" id="IPR000639">
    <property type="entry name" value="Epox_hydrolase-like"/>
</dbReference>
<dbReference type="GO" id="GO:0003824">
    <property type="term" value="F:catalytic activity"/>
    <property type="evidence" value="ECO:0007669"/>
    <property type="project" value="InterPro"/>
</dbReference>
<dbReference type="EMBL" id="FNVA01000001">
    <property type="protein sequence ID" value="SEF66666.1"/>
    <property type="molecule type" value="Genomic_DNA"/>
</dbReference>
<dbReference type="PRINTS" id="PR00111">
    <property type="entry name" value="ABHYDROLASE"/>
</dbReference>
<dbReference type="Proteomes" id="UP000236728">
    <property type="component" value="Unassembled WGS sequence"/>
</dbReference>
<keyword evidence="3" id="KW-1185">Reference proteome</keyword>
<dbReference type="PRINTS" id="PR00412">
    <property type="entry name" value="EPOXHYDRLASE"/>
</dbReference>
<gene>
    <name evidence="2" type="ORF">SAMN05421819_0751</name>
</gene>
<dbReference type="OrthoDB" id="9808398at2"/>
<dbReference type="InterPro" id="IPR000073">
    <property type="entry name" value="AB_hydrolase_1"/>
</dbReference>
<dbReference type="PANTHER" id="PTHR46438:SF11">
    <property type="entry name" value="LIPASE-RELATED"/>
    <property type="match status" value="1"/>
</dbReference>
<protein>
    <submittedName>
        <fullName evidence="2">Pimeloyl-ACP methyl ester carboxylesterase</fullName>
    </submittedName>
</protein>
<sequence length="295" mass="32849">MTSVRRETAWKRSEVFIRGLRISFLERGSSIPASAPPIILLHGLVSESTCYKRLLRRLPQDRRVIAVDLPGSGYSERPSPGQQSSCTTFADLAGLVVDLMAALRLDRPVLIGHSHGGAISLSVAARHPEHLRGLVLLCPAHPYSGVERKIIRFYLSAVGHAFAHLLPRLPDWLMLFVFRHMPGSRRTLEMTDIAPYLHTLRTPGTVDQILRMVECWNNDMHQLGSLMDENPIAAPVLMVWGERDVVVPAWSARRLSARLADGELVQLHGVGHLPNDESPNKAAAVIHDWLLHRAL</sequence>
<dbReference type="PANTHER" id="PTHR46438">
    <property type="entry name" value="ALPHA/BETA-HYDROLASES SUPERFAMILY PROTEIN"/>
    <property type="match status" value="1"/>
</dbReference>
<dbReference type="Pfam" id="PF00561">
    <property type="entry name" value="Abhydrolase_1"/>
    <property type="match status" value="1"/>
</dbReference>
<dbReference type="AlphaFoldDB" id="A0A1H5TV44"/>
<dbReference type="SUPFAM" id="SSF53474">
    <property type="entry name" value="alpha/beta-Hydrolases"/>
    <property type="match status" value="1"/>
</dbReference>
<evidence type="ECO:0000259" key="1">
    <source>
        <dbReference type="Pfam" id="PF00561"/>
    </source>
</evidence>
<dbReference type="Gene3D" id="3.40.50.1820">
    <property type="entry name" value="alpha/beta hydrolase"/>
    <property type="match status" value="1"/>
</dbReference>
<evidence type="ECO:0000313" key="3">
    <source>
        <dbReference type="Proteomes" id="UP000236728"/>
    </source>
</evidence>
<dbReference type="RefSeq" id="WP_146071995.1">
    <property type="nucleotide sequence ID" value="NZ_FNVA01000001.1"/>
</dbReference>